<protein>
    <submittedName>
        <fullName evidence="1">Uncharacterized protein</fullName>
    </submittedName>
</protein>
<evidence type="ECO:0000313" key="2">
    <source>
        <dbReference type="Proteomes" id="UP000008063"/>
    </source>
</evidence>
<proteinExistence type="predicted"/>
<organism evidence="2">
    <name type="scientific">Serpula lacrymans var. lacrymans (strain S7.3)</name>
    <name type="common">Dry rot fungus</name>
    <dbReference type="NCBI Taxonomy" id="936435"/>
    <lineage>
        <taxon>Eukaryota</taxon>
        <taxon>Fungi</taxon>
        <taxon>Dikarya</taxon>
        <taxon>Basidiomycota</taxon>
        <taxon>Agaricomycotina</taxon>
        <taxon>Agaricomycetes</taxon>
        <taxon>Agaricomycetidae</taxon>
        <taxon>Boletales</taxon>
        <taxon>Coniophorineae</taxon>
        <taxon>Serpulaceae</taxon>
        <taxon>Serpula</taxon>
    </lineage>
</organism>
<evidence type="ECO:0000313" key="1">
    <source>
        <dbReference type="EMBL" id="EGN91960.1"/>
    </source>
</evidence>
<dbReference type="Proteomes" id="UP000008063">
    <property type="component" value="Unassembled WGS sequence"/>
</dbReference>
<dbReference type="AlphaFoldDB" id="F8QIA7"/>
<accession>F8QIA7</accession>
<keyword evidence="2" id="KW-1185">Reference proteome</keyword>
<dbReference type="EMBL" id="GL945522">
    <property type="protein sequence ID" value="EGN91960.1"/>
    <property type="molecule type" value="Genomic_DNA"/>
</dbReference>
<sequence>EVYHKVIEVVFRSLRGPARFGEAMKCGDKNNRVIHPGVPVKSVDGKESCALTAMRAALAKYPCPQCLVHHGDLNKLTRDFEFRTTENMQQVYNCSISAPNKTEAEWILQSYGLHATKNFFWSLEYSDPYHSISYDKLHSDDLGKWGKHIWPLLLNVLVEDGNKGHMARK</sequence>
<dbReference type="STRING" id="936435.F8QIA7"/>
<feature type="non-terminal residue" evidence="1">
    <location>
        <position position="1"/>
    </location>
</feature>
<name>F8QIA7_SERL3</name>
<reference evidence="2" key="1">
    <citation type="journal article" date="2011" name="Science">
        <title>The plant cell wall-decomposing machinery underlies the functional diversity of forest fungi.</title>
        <authorList>
            <person name="Eastwood D.C."/>
            <person name="Floudas D."/>
            <person name="Binder M."/>
            <person name="Majcherczyk A."/>
            <person name="Schneider P."/>
            <person name="Aerts A."/>
            <person name="Asiegbu F.O."/>
            <person name="Baker S.E."/>
            <person name="Barry K."/>
            <person name="Bendiksby M."/>
            <person name="Blumentritt M."/>
            <person name="Coutinho P.M."/>
            <person name="Cullen D."/>
            <person name="de Vries R.P."/>
            <person name="Gathman A."/>
            <person name="Goodell B."/>
            <person name="Henrissat B."/>
            <person name="Ihrmark K."/>
            <person name="Kauserud H."/>
            <person name="Kohler A."/>
            <person name="LaButti K."/>
            <person name="Lapidus A."/>
            <person name="Lavin J.L."/>
            <person name="Lee Y.-H."/>
            <person name="Lindquist E."/>
            <person name="Lilly W."/>
            <person name="Lucas S."/>
            <person name="Morin E."/>
            <person name="Murat C."/>
            <person name="Oguiza J.A."/>
            <person name="Park J."/>
            <person name="Pisabarro A.G."/>
            <person name="Riley R."/>
            <person name="Rosling A."/>
            <person name="Salamov A."/>
            <person name="Schmidt O."/>
            <person name="Schmutz J."/>
            <person name="Skrede I."/>
            <person name="Stenlid J."/>
            <person name="Wiebenga A."/>
            <person name="Xie X."/>
            <person name="Kuees U."/>
            <person name="Hibbett D.S."/>
            <person name="Hoffmeister D."/>
            <person name="Hoegberg N."/>
            <person name="Martin F."/>
            <person name="Grigoriev I.V."/>
            <person name="Watkinson S.C."/>
        </authorList>
    </citation>
    <scope>NUCLEOTIDE SEQUENCE [LARGE SCALE GENOMIC DNA]</scope>
    <source>
        <strain evidence="2">strain S7.3</strain>
    </source>
</reference>
<gene>
    <name evidence="1" type="ORF">SERLA73DRAFT_66573</name>
</gene>
<dbReference type="InParanoid" id="F8QIA7"/>
<dbReference type="OrthoDB" id="3239511at2759"/>
<dbReference type="InterPro" id="IPR041078">
    <property type="entry name" value="Plavaka"/>
</dbReference>
<dbReference type="HOGENOM" id="CLU_1582447_0_0_1"/>
<dbReference type="Pfam" id="PF18759">
    <property type="entry name" value="Plavaka"/>
    <property type="match status" value="1"/>
</dbReference>